<feature type="binding site" evidence="4">
    <location>
        <begin position="126"/>
        <end position="134"/>
    </location>
    <ligand>
        <name>ATP</name>
        <dbReference type="ChEBI" id="CHEBI:30616"/>
    </ligand>
</feature>
<dbReference type="PANTHER" id="PTHR23407:SF1">
    <property type="entry name" value="5-FORMYLTETRAHYDROFOLATE CYCLO-LIGASE"/>
    <property type="match status" value="1"/>
</dbReference>
<gene>
    <name evidence="6" type="ORF">DW663_05920</name>
</gene>
<dbReference type="Proteomes" id="UP000284676">
    <property type="component" value="Unassembled WGS sequence"/>
</dbReference>
<evidence type="ECO:0000256" key="5">
    <source>
        <dbReference type="RuleBase" id="RU361279"/>
    </source>
</evidence>
<dbReference type="GO" id="GO:0005524">
    <property type="term" value="F:ATP binding"/>
    <property type="evidence" value="ECO:0007669"/>
    <property type="project" value="UniProtKB-KW"/>
</dbReference>
<dbReference type="GeneID" id="62764439"/>
<proteinExistence type="inferred from homology"/>
<evidence type="ECO:0000256" key="4">
    <source>
        <dbReference type="PIRSR" id="PIRSR006806-1"/>
    </source>
</evidence>
<evidence type="ECO:0000313" key="6">
    <source>
        <dbReference type="EMBL" id="RHF72711.1"/>
    </source>
</evidence>
<reference evidence="6 7" key="1">
    <citation type="submission" date="2018-08" db="EMBL/GenBank/DDBJ databases">
        <title>A genome reference for cultivated species of the human gut microbiota.</title>
        <authorList>
            <person name="Zou Y."/>
            <person name="Xue W."/>
            <person name="Luo G."/>
        </authorList>
    </citation>
    <scope>NUCLEOTIDE SEQUENCE [LARGE SCALE GENOMIC DNA]</scope>
    <source>
        <strain evidence="6 7">AM25-1</strain>
    </source>
</reference>
<dbReference type="NCBIfam" id="TIGR02727">
    <property type="entry name" value="MTHFS_bact"/>
    <property type="match status" value="1"/>
</dbReference>
<organism evidence="6 7">
    <name type="scientific">Fusobacterium mortiferum</name>
    <dbReference type="NCBI Taxonomy" id="850"/>
    <lineage>
        <taxon>Bacteria</taxon>
        <taxon>Fusobacteriati</taxon>
        <taxon>Fusobacteriota</taxon>
        <taxon>Fusobacteriia</taxon>
        <taxon>Fusobacteriales</taxon>
        <taxon>Fusobacteriaceae</taxon>
        <taxon>Fusobacterium</taxon>
    </lineage>
</organism>
<evidence type="ECO:0000256" key="1">
    <source>
        <dbReference type="ARBA" id="ARBA00010638"/>
    </source>
</evidence>
<evidence type="ECO:0000256" key="2">
    <source>
        <dbReference type="ARBA" id="ARBA00022741"/>
    </source>
</evidence>
<evidence type="ECO:0000256" key="3">
    <source>
        <dbReference type="ARBA" id="ARBA00022840"/>
    </source>
</evidence>
<protein>
    <recommendedName>
        <fullName evidence="5">5-formyltetrahydrofolate cyclo-ligase</fullName>
        <ecNumber evidence="5">6.3.3.2</ecNumber>
    </recommendedName>
</protein>
<dbReference type="SUPFAM" id="SSF100950">
    <property type="entry name" value="NagB/RpiA/CoA transferase-like"/>
    <property type="match status" value="1"/>
</dbReference>
<dbReference type="PIRSF" id="PIRSF006806">
    <property type="entry name" value="FTHF_cligase"/>
    <property type="match status" value="1"/>
</dbReference>
<feature type="binding site" evidence="4">
    <location>
        <position position="49"/>
    </location>
    <ligand>
        <name>substrate</name>
    </ligand>
</feature>
<dbReference type="Gene3D" id="3.40.50.10420">
    <property type="entry name" value="NagB/RpiA/CoA transferase-like"/>
    <property type="match status" value="1"/>
</dbReference>
<dbReference type="PANTHER" id="PTHR23407">
    <property type="entry name" value="ATPASE INHIBITOR/5-FORMYLTETRAHYDROFOLATE CYCLO-LIGASE"/>
    <property type="match status" value="1"/>
</dbReference>
<name>A0A414PW64_FUSMR</name>
<keyword evidence="6" id="KW-0436">Ligase</keyword>
<sequence length="183" mass="21260">MDKKSLRLKIKKLRDSMGKDQRELESKILCKKILQLDEYKNARKILSFMNFGSEVEIERLNEKILEENKILYLPRVEKDGTLSIVEYGKGFSIGSYGIREPIGDNYLGNLDLIITPGLAFDLEGNRLGYGKGYYDKLFLNNFSTLKIAPIFDIQLVESIPYEEHDIKIDMIITKNEILRIKKY</sequence>
<dbReference type="GO" id="GO:0030272">
    <property type="term" value="F:5-formyltetrahydrofolate cyclo-ligase activity"/>
    <property type="evidence" value="ECO:0007669"/>
    <property type="project" value="UniProtKB-EC"/>
</dbReference>
<dbReference type="InterPro" id="IPR024185">
    <property type="entry name" value="FTHF_cligase-like_sf"/>
</dbReference>
<dbReference type="Pfam" id="PF01812">
    <property type="entry name" value="5-FTHF_cyc-lig"/>
    <property type="match status" value="1"/>
</dbReference>
<accession>A0A414PW64</accession>
<evidence type="ECO:0000313" key="7">
    <source>
        <dbReference type="Proteomes" id="UP000284676"/>
    </source>
</evidence>
<comment type="similarity">
    <text evidence="1 5">Belongs to the 5-formyltetrahydrofolate cyclo-ligase family.</text>
</comment>
<comment type="catalytic activity">
    <reaction evidence="5">
        <text>(6S)-5-formyl-5,6,7,8-tetrahydrofolate + ATP = (6R)-5,10-methenyltetrahydrofolate + ADP + phosphate</text>
        <dbReference type="Rhea" id="RHEA:10488"/>
        <dbReference type="ChEBI" id="CHEBI:30616"/>
        <dbReference type="ChEBI" id="CHEBI:43474"/>
        <dbReference type="ChEBI" id="CHEBI:57455"/>
        <dbReference type="ChEBI" id="CHEBI:57457"/>
        <dbReference type="ChEBI" id="CHEBI:456216"/>
        <dbReference type="EC" id="6.3.3.2"/>
    </reaction>
</comment>
<keyword evidence="5" id="KW-0479">Metal-binding</keyword>
<comment type="cofactor">
    <cofactor evidence="5">
        <name>Mg(2+)</name>
        <dbReference type="ChEBI" id="CHEBI:18420"/>
    </cofactor>
</comment>
<feature type="binding site" evidence="4">
    <location>
        <begin position="3"/>
        <end position="7"/>
    </location>
    <ligand>
        <name>ATP</name>
        <dbReference type="ChEBI" id="CHEBI:30616"/>
    </ligand>
</feature>
<dbReference type="InterPro" id="IPR037171">
    <property type="entry name" value="NagB/RpiA_transferase-like"/>
</dbReference>
<keyword evidence="5" id="KW-0460">Magnesium</keyword>
<dbReference type="RefSeq" id="WP_005886555.1">
    <property type="nucleotide sequence ID" value="NZ_CABMMQ010000002.1"/>
</dbReference>
<keyword evidence="3 4" id="KW-0067">ATP-binding</keyword>
<dbReference type="GO" id="GO:0009396">
    <property type="term" value="P:folic acid-containing compound biosynthetic process"/>
    <property type="evidence" value="ECO:0007669"/>
    <property type="project" value="TreeGrafter"/>
</dbReference>
<dbReference type="GO" id="GO:0046872">
    <property type="term" value="F:metal ion binding"/>
    <property type="evidence" value="ECO:0007669"/>
    <property type="project" value="UniProtKB-KW"/>
</dbReference>
<comment type="caution">
    <text evidence="6">The sequence shown here is derived from an EMBL/GenBank/DDBJ whole genome shotgun (WGS) entry which is preliminary data.</text>
</comment>
<dbReference type="EMBL" id="QRHL01000007">
    <property type="protein sequence ID" value="RHF72711.1"/>
    <property type="molecule type" value="Genomic_DNA"/>
</dbReference>
<feature type="binding site" evidence="4">
    <location>
        <position position="54"/>
    </location>
    <ligand>
        <name>substrate</name>
    </ligand>
</feature>
<dbReference type="AlphaFoldDB" id="A0A414PW64"/>
<dbReference type="GO" id="GO:0035999">
    <property type="term" value="P:tetrahydrofolate interconversion"/>
    <property type="evidence" value="ECO:0007669"/>
    <property type="project" value="TreeGrafter"/>
</dbReference>
<keyword evidence="2 4" id="KW-0547">Nucleotide-binding</keyword>
<dbReference type="InterPro" id="IPR002698">
    <property type="entry name" value="FTHF_cligase"/>
</dbReference>
<dbReference type="EC" id="6.3.3.2" evidence="5"/>